<accession>A0A4R3MMX1</accession>
<evidence type="ECO:0000256" key="1">
    <source>
        <dbReference type="SAM" id="Phobius"/>
    </source>
</evidence>
<dbReference type="OrthoDB" id="1730282at2"/>
<dbReference type="EMBL" id="SMAL01000003">
    <property type="protein sequence ID" value="TCT15643.1"/>
    <property type="molecule type" value="Genomic_DNA"/>
</dbReference>
<protein>
    <submittedName>
        <fullName evidence="2">Uncharacterized protein</fullName>
    </submittedName>
</protein>
<comment type="caution">
    <text evidence="2">The sequence shown here is derived from an EMBL/GenBank/DDBJ whole genome shotgun (WGS) entry which is preliminary data.</text>
</comment>
<dbReference type="RefSeq" id="WP_132251501.1">
    <property type="nucleotide sequence ID" value="NZ_SMAL01000003.1"/>
</dbReference>
<name>A0A4R3MMX1_9FIRM</name>
<dbReference type="AlphaFoldDB" id="A0A4R3MMX1"/>
<evidence type="ECO:0000313" key="2">
    <source>
        <dbReference type="EMBL" id="TCT15643.1"/>
    </source>
</evidence>
<gene>
    <name evidence="2" type="ORF">EDC18_103351</name>
</gene>
<feature type="transmembrane region" description="Helical" evidence="1">
    <location>
        <begin position="66"/>
        <end position="90"/>
    </location>
</feature>
<sequence length="176" mass="20042">MKIYKHKGFQYMSLITFYILAIINYIYPVIRFDSRLLNNVFGMFVLLIPIILIIKGFGFRSRAAKIINTLIWVIPSLLGVLISIMIIPLLSANSFEPIKSLSLNHSNIVAYRTNGGGATSFGIKVRQEKNIIPGIKLVKTVYSQYPKDNVDMIKTGENSFEIEGNHKTVKRNVYFH</sequence>
<dbReference type="Proteomes" id="UP000294902">
    <property type="component" value="Unassembled WGS sequence"/>
</dbReference>
<keyword evidence="3" id="KW-1185">Reference proteome</keyword>
<keyword evidence="1" id="KW-0812">Transmembrane</keyword>
<feature type="transmembrane region" description="Helical" evidence="1">
    <location>
        <begin position="12"/>
        <end position="30"/>
    </location>
</feature>
<organism evidence="2 3">
    <name type="scientific">Natranaerovirga pectinivora</name>
    <dbReference type="NCBI Taxonomy" id="682400"/>
    <lineage>
        <taxon>Bacteria</taxon>
        <taxon>Bacillati</taxon>
        <taxon>Bacillota</taxon>
        <taxon>Clostridia</taxon>
        <taxon>Lachnospirales</taxon>
        <taxon>Natranaerovirgaceae</taxon>
        <taxon>Natranaerovirga</taxon>
    </lineage>
</organism>
<feature type="transmembrane region" description="Helical" evidence="1">
    <location>
        <begin position="36"/>
        <end position="54"/>
    </location>
</feature>
<evidence type="ECO:0000313" key="3">
    <source>
        <dbReference type="Proteomes" id="UP000294902"/>
    </source>
</evidence>
<proteinExistence type="predicted"/>
<reference evidence="2 3" key="1">
    <citation type="submission" date="2019-03" db="EMBL/GenBank/DDBJ databases">
        <title>Genomic Encyclopedia of Type Strains, Phase IV (KMG-IV): sequencing the most valuable type-strain genomes for metagenomic binning, comparative biology and taxonomic classification.</title>
        <authorList>
            <person name="Goeker M."/>
        </authorList>
    </citation>
    <scope>NUCLEOTIDE SEQUENCE [LARGE SCALE GENOMIC DNA]</scope>
    <source>
        <strain evidence="2 3">DSM 24629</strain>
    </source>
</reference>
<keyword evidence="1" id="KW-1133">Transmembrane helix</keyword>
<keyword evidence="1" id="KW-0472">Membrane</keyword>